<dbReference type="NCBIfam" id="NF005941">
    <property type="entry name" value="PRK07993.1"/>
    <property type="match status" value="1"/>
</dbReference>
<feature type="domain" description="DNA polymerase III delta subunit C-terminal" evidence="8">
    <location>
        <begin position="215"/>
        <end position="328"/>
    </location>
</feature>
<keyword evidence="4 10" id="KW-0548">Nucleotidyltransferase</keyword>
<evidence type="ECO:0000256" key="6">
    <source>
        <dbReference type="ARBA" id="ARBA00022932"/>
    </source>
</evidence>
<dbReference type="Gene3D" id="1.10.8.10">
    <property type="entry name" value="DNA helicase RuvA subunit, C-terminal domain"/>
    <property type="match status" value="1"/>
</dbReference>
<evidence type="ECO:0000256" key="1">
    <source>
        <dbReference type="ARBA" id="ARBA00012417"/>
    </source>
</evidence>
<evidence type="ECO:0000256" key="3">
    <source>
        <dbReference type="ARBA" id="ARBA00022679"/>
    </source>
</evidence>
<dbReference type="InterPro" id="IPR050238">
    <property type="entry name" value="DNA_Rep/Repair_Clamp_Loader"/>
</dbReference>
<dbReference type="Gene3D" id="1.20.272.10">
    <property type="match status" value="1"/>
</dbReference>
<reference evidence="10 11" key="1">
    <citation type="submission" date="2016-03" db="EMBL/GenBank/DDBJ databases">
        <title>Genome Sequence and Comparative Pathogenic Determinants of Uropathogenic Escherichia coli O25b:H4, a Clinical Isolate from Saudi Arabia.</title>
        <authorList>
            <person name="Alyamani E.A.J."/>
            <person name="Khiyami M.A."/>
            <person name="Booq R.Y."/>
            <person name="Bahwerth F.S."/>
            <person name="Vaisvil B."/>
            <person name="Schmitt D.P."/>
            <person name="Kapatral V."/>
        </authorList>
    </citation>
    <scope>NUCLEOTIDE SEQUENCE [LARGE SCALE GENOMIC DNA]</scope>
    <source>
        <strain evidence="10 11">O25b:H4</strain>
    </source>
</reference>
<dbReference type="EMBL" id="CP015085">
    <property type="protein sequence ID" value="ANK06621.1"/>
    <property type="molecule type" value="Genomic_DNA"/>
</dbReference>
<dbReference type="SUPFAM" id="SSF48019">
    <property type="entry name" value="post-AAA+ oligomerization domain-like"/>
    <property type="match status" value="1"/>
</dbReference>
<dbReference type="Pfam" id="PF13177">
    <property type="entry name" value="DNA_pol3_delta2"/>
    <property type="match status" value="1"/>
</dbReference>
<evidence type="ECO:0000256" key="7">
    <source>
        <dbReference type="ARBA" id="ARBA00049244"/>
    </source>
</evidence>
<evidence type="ECO:0000256" key="5">
    <source>
        <dbReference type="ARBA" id="ARBA00022705"/>
    </source>
</evidence>
<dbReference type="GO" id="GO:0006261">
    <property type="term" value="P:DNA-templated DNA replication"/>
    <property type="evidence" value="ECO:0007669"/>
    <property type="project" value="TreeGrafter"/>
</dbReference>
<dbReference type="Pfam" id="PF09115">
    <property type="entry name" value="DNApol3-delta_C"/>
    <property type="match status" value="1"/>
</dbReference>
<evidence type="ECO:0000259" key="9">
    <source>
        <dbReference type="Pfam" id="PF21500"/>
    </source>
</evidence>
<dbReference type="InterPro" id="IPR015199">
    <property type="entry name" value="DNA_pol_III_delta_C"/>
</dbReference>
<evidence type="ECO:0000256" key="4">
    <source>
        <dbReference type="ARBA" id="ARBA00022695"/>
    </source>
</evidence>
<dbReference type="SUPFAM" id="SSF52540">
    <property type="entry name" value="P-loop containing nucleoside triphosphate hydrolases"/>
    <property type="match status" value="1"/>
</dbReference>
<dbReference type="GO" id="GO:0003887">
    <property type="term" value="F:DNA-directed DNA polymerase activity"/>
    <property type="evidence" value="ECO:0007669"/>
    <property type="project" value="UniProtKB-KW"/>
</dbReference>
<gene>
    <name evidence="10" type="ORF">WLH_05360</name>
</gene>
<feature type="domain" description="DNA polymerase III subunit delta' AAA+ ATPase lid" evidence="9">
    <location>
        <begin position="174"/>
        <end position="213"/>
    </location>
</feature>
<dbReference type="Gene3D" id="3.40.50.300">
    <property type="entry name" value="P-loop containing nucleotide triphosphate hydrolases"/>
    <property type="match status" value="1"/>
</dbReference>
<dbReference type="Pfam" id="PF21500">
    <property type="entry name" value="HolB_lid"/>
    <property type="match status" value="1"/>
</dbReference>
<dbReference type="AlphaFoldDB" id="A0A192CLP4"/>
<proteinExistence type="predicted"/>
<dbReference type="NCBIfam" id="TIGR00678">
    <property type="entry name" value="holB"/>
    <property type="match status" value="1"/>
</dbReference>
<dbReference type="InterPro" id="IPR008921">
    <property type="entry name" value="DNA_pol3_clamp-load_cplx_C"/>
</dbReference>
<dbReference type="InterPro" id="IPR004622">
    <property type="entry name" value="DNA_pol_HolB"/>
</dbReference>
<dbReference type="EC" id="2.7.7.7" evidence="1"/>
<dbReference type="Proteomes" id="UP000183316">
    <property type="component" value="Chromosome"/>
</dbReference>
<accession>A0A192CLP4</accession>
<dbReference type="FunFam" id="1.10.8.10:FF:000063">
    <property type="entry name" value="DNA polymerase III subunit delta"/>
    <property type="match status" value="1"/>
</dbReference>
<keyword evidence="5" id="KW-0235">DNA replication</keyword>
<dbReference type="GO" id="GO:0008408">
    <property type="term" value="F:3'-5' exonuclease activity"/>
    <property type="evidence" value="ECO:0007669"/>
    <property type="project" value="InterPro"/>
</dbReference>
<comment type="catalytic activity">
    <reaction evidence="7">
        <text>DNA(n) + a 2'-deoxyribonucleoside 5'-triphosphate = DNA(n+1) + diphosphate</text>
        <dbReference type="Rhea" id="RHEA:22508"/>
        <dbReference type="Rhea" id="RHEA-COMP:17339"/>
        <dbReference type="Rhea" id="RHEA-COMP:17340"/>
        <dbReference type="ChEBI" id="CHEBI:33019"/>
        <dbReference type="ChEBI" id="CHEBI:61560"/>
        <dbReference type="ChEBI" id="CHEBI:173112"/>
        <dbReference type="EC" id="2.7.7.7"/>
    </reaction>
</comment>
<dbReference type="FunFam" id="1.20.272.10:FF:000012">
    <property type="entry name" value="DNA polymerase III subunit delta"/>
    <property type="match status" value="1"/>
</dbReference>
<dbReference type="GO" id="GO:0009360">
    <property type="term" value="C:DNA polymerase III complex"/>
    <property type="evidence" value="ECO:0007669"/>
    <property type="project" value="InterPro"/>
</dbReference>
<dbReference type="PANTHER" id="PTHR11669:SF8">
    <property type="entry name" value="DNA POLYMERASE III SUBUNIT DELTA"/>
    <property type="match status" value="1"/>
</dbReference>
<dbReference type="InterPro" id="IPR048731">
    <property type="entry name" value="HolB_lid-gammaproteobact"/>
</dbReference>
<protein>
    <recommendedName>
        <fullName evidence="2">DNA polymerase III subunit delta'</fullName>
        <ecNumber evidence="1">2.7.7.7</ecNumber>
    </recommendedName>
</protein>
<keyword evidence="3 10" id="KW-0808">Transferase</keyword>
<dbReference type="InterPro" id="IPR027417">
    <property type="entry name" value="P-loop_NTPase"/>
</dbReference>
<evidence type="ECO:0000256" key="2">
    <source>
        <dbReference type="ARBA" id="ARBA00014363"/>
    </source>
</evidence>
<evidence type="ECO:0000313" key="11">
    <source>
        <dbReference type="Proteomes" id="UP000183316"/>
    </source>
</evidence>
<dbReference type="GO" id="GO:0003677">
    <property type="term" value="F:DNA binding"/>
    <property type="evidence" value="ECO:0007669"/>
    <property type="project" value="InterPro"/>
</dbReference>
<organism evidence="10 11">
    <name type="scientific">Escherichia coli O25b:H4</name>
    <dbReference type="NCBI Taxonomy" id="941280"/>
    <lineage>
        <taxon>Bacteria</taxon>
        <taxon>Pseudomonadati</taxon>
        <taxon>Pseudomonadota</taxon>
        <taxon>Gammaproteobacteria</taxon>
        <taxon>Enterobacterales</taxon>
        <taxon>Enterobacteriaceae</taxon>
        <taxon>Escherichia</taxon>
    </lineage>
</organism>
<keyword evidence="6" id="KW-0239">DNA-directed DNA polymerase</keyword>
<name>A0A192CLP4_ECO25</name>
<dbReference type="PANTHER" id="PTHR11669">
    <property type="entry name" value="REPLICATION FACTOR C / DNA POLYMERASE III GAMMA-TAU SUBUNIT"/>
    <property type="match status" value="1"/>
</dbReference>
<dbReference type="PATRIC" id="fig|941280.3.peg.5314"/>
<evidence type="ECO:0000313" key="10">
    <source>
        <dbReference type="EMBL" id="ANK06621.1"/>
    </source>
</evidence>
<dbReference type="FunFam" id="3.40.50.300:FF:000890">
    <property type="entry name" value="DNA polymerase III subunit delta"/>
    <property type="match status" value="1"/>
</dbReference>
<evidence type="ECO:0000259" key="8">
    <source>
        <dbReference type="Pfam" id="PF09115"/>
    </source>
</evidence>
<sequence>MGEGVGRMRWYPWLRPDFEKLVASYQAGRGHHALLIQALPGMGDDALIYALSRYLLCQQPQGHKSCGHCRGCQLMQAGTHPDYYTLAPEKGKNALGIDAVREVTEKLNEHARLGGAKVVWVTDAALLTDAAANALLKTLEEPPAETWFFLATREPERLLATLRSRCRLHYLAPPPEQYAVTWLSREVTMSQDALLAALRLSAGSPGAALALFQGDNWQARETLCQALAYGVQSGDWYSLLAALNNEQAPARLHWLATLLMDALKRHYGAAHVTNVDVPGLVVELANHLSPSRLQAILGDVCHIREQLMSVTGINRELLITDLLLRIEHYLQPGVVLPVPHL</sequence>